<protein>
    <submittedName>
        <fullName evidence="1">Uncharacterized protein</fullName>
    </submittedName>
</protein>
<dbReference type="EMBL" id="JALJOS010000072">
    <property type="protein sequence ID" value="KAK9817382.1"/>
    <property type="molecule type" value="Genomic_DNA"/>
</dbReference>
<name>A0AAW1Q7M4_9CHLO</name>
<sequence length="106" mass="11318">MRLDSVWRLFKTSGPDATSTVGAAGPYTLNAATGKPILSPEERSEFKVPGLGQQTAVQGHPEEAGHKAFRHLRSFCSEGHTAWDALLSTACSAVGQVILTYPYQAS</sequence>
<organism evidence="1 2">
    <name type="scientific">Apatococcus lobatus</name>
    <dbReference type="NCBI Taxonomy" id="904363"/>
    <lineage>
        <taxon>Eukaryota</taxon>
        <taxon>Viridiplantae</taxon>
        <taxon>Chlorophyta</taxon>
        <taxon>core chlorophytes</taxon>
        <taxon>Trebouxiophyceae</taxon>
        <taxon>Chlorellales</taxon>
        <taxon>Chlorellaceae</taxon>
        <taxon>Apatococcus</taxon>
    </lineage>
</organism>
<gene>
    <name evidence="1" type="ORF">WJX74_002224</name>
</gene>
<proteinExistence type="predicted"/>
<dbReference type="Proteomes" id="UP001438707">
    <property type="component" value="Unassembled WGS sequence"/>
</dbReference>
<keyword evidence="2" id="KW-1185">Reference proteome</keyword>
<evidence type="ECO:0000313" key="1">
    <source>
        <dbReference type="EMBL" id="KAK9817382.1"/>
    </source>
</evidence>
<dbReference type="AlphaFoldDB" id="A0AAW1Q7M4"/>
<comment type="caution">
    <text evidence="1">The sequence shown here is derived from an EMBL/GenBank/DDBJ whole genome shotgun (WGS) entry which is preliminary data.</text>
</comment>
<evidence type="ECO:0000313" key="2">
    <source>
        <dbReference type="Proteomes" id="UP001438707"/>
    </source>
</evidence>
<accession>A0AAW1Q7M4</accession>
<reference evidence="1 2" key="1">
    <citation type="journal article" date="2024" name="Nat. Commun.">
        <title>Phylogenomics reveals the evolutionary origins of lichenization in chlorophyte algae.</title>
        <authorList>
            <person name="Puginier C."/>
            <person name="Libourel C."/>
            <person name="Otte J."/>
            <person name="Skaloud P."/>
            <person name="Haon M."/>
            <person name="Grisel S."/>
            <person name="Petersen M."/>
            <person name="Berrin J.G."/>
            <person name="Delaux P.M."/>
            <person name="Dal Grande F."/>
            <person name="Keller J."/>
        </authorList>
    </citation>
    <scope>NUCLEOTIDE SEQUENCE [LARGE SCALE GENOMIC DNA]</scope>
    <source>
        <strain evidence="1 2">SAG 2145</strain>
    </source>
</reference>